<keyword evidence="3" id="KW-0157">Chromophore</keyword>
<dbReference type="Gene3D" id="3.30.450.20">
    <property type="entry name" value="PAS domain"/>
    <property type="match status" value="1"/>
</dbReference>
<organism evidence="5 6">
    <name type="scientific">Fusarium fujikuroi</name>
    <name type="common">Bakanae and foot rot disease fungus</name>
    <name type="synonym">Gibberella fujikuroi</name>
    <dbReference type="NCBI Taxonomy" id="5127"/>
    <lineage>
        <taxon>Eukaryota</taxon>
        <taxon>Fungi</taxon>
        <taxon>Dikarya</taxon>
        <taxon>Ascomycota</taxon>
        <taxon>Pezizomycotina</taxon>
        <taxon>Sordariomycetes</taxon>
        <taxon>Hypocreomycetidae</taxon>
        <taxon>Hypocreales</taxon>
        <taxon>Nectriaceae</taxon>
        <taxon>Fusarium</taxon>
        <taxon>Fusarium fujikuroi species complex</taxon>
    </lineage>
</organism>
<protein>
    <recommendedName>
        <fullName evidence="4">PAS domain-containing protein</fullName>
    </recommendedName>
</protein>
<dbReference type="InterPro" id="IPR035965">
    <property type="entry name" value="PAS-like_dom_sf"/>
</dbReference>
<keyword evidence="2" id="KW-0288">FMN</keyword>
<sequence length="381" mass="42891">MISVVILFSDIYGLSSTIASLNERSKSIETHFKEEFKDIKSRLQALDNDRIELASVVGCKGSEWYGTEVDFAMKRFLEYTGSLCDSPPASFPGSPVQRSSEDCDELDTQQALPDTSVSRRVNDNNSTVPITGKKNMGLFSETNPPALGIYSFNPDLLTVEGRMPKWMEDLISGPKDTFIDSDGGDQSSTHNASYPKFCREVMNHNKKAQIPTVYDDLTTLGLKGIHSTSGLDAARVLWLVATRKDPQLKIGHIDMSCSFVVCDITLEDCPIVFVSDSFQTLTGYSRREALCRNCRFLQSPEGEVYRGFPRHFADGVAVYSLKKNVHKRRETQISIVNYRNGRQPFLNHLSIIPIPWDKDEIRYYVGFQTDLVKIVPRGLWT</sequence>
<comment type="caution">
    <text evidence="5">The sequence shown here is derived from an EMBL/GenBank/DDBJ whole genome shotgun (WGS) entry which is preliminary data.</text>
</comment>
<reference evidence="5" key="1">
    <citation type="submission" date="2019-05" db="EMBL/GenBank/DDBJ databases">
        <authorList>
            <person name="Piombo E."/>
        </authorList>
    </citation>
    <scope>NUCLEOTIDE SEQUENCE</scope>
    <source>
        <strain evidence="5">C2S</strain>
    </source>
</reference>
<dbReference type="EMBL" id="CABFJX010000368">
    <property type="protein sequence ID" value="VTT73307.1"/>
    <property type="molecule type" value="Genomic_DNA"/>
</dbReference>
<dbReference type="Proteomes" id="UP000760494">
    <property type="component" value="Unassembled WGS sequence"/>
</dbReference>
<evidence type="ECO:0000256" key="1">
    <source>
        <dbReference type="ARBA" id="ARBA00022630"/>
    </source>
</evidence>
<dbReference type="GO" id="GO:0005634">
    <property type="term" value="C:nucleus"/>
    <property type="evidence" value="ECO:0007669"/>
    <property type="project" value="TreeGrafter"/>
</dbReference>
<dbReference type="AlphaFoldDB" id="A0A9Q9RRC5"/>
<name>A0A9Q9RRC5_FUSFU</name>
<keyword evidence="1" id="KW-0285">Flavoprotein</keyword>
<evidence type="ECO:0000313" key="6">
    <source>
        <dbReference type="Proteomes" id="UP000760494"/>
    </source>
</evidence>
<evidence type="ECO:0000256" key="3">
    <source>
        <dbReference type="ARBA" id="ARBA00022991"/>
    </source>
</evidence>
<dbReference type="InterPro" id="IPR000014">
    <property type="entry name" value="PAS"/>
</dbReference>
<dbReference type="CDD" id="cd00130">
    <property type="entry name" value="PAS"/>
    <property type="match status" value="1"/>
</dbReference>
<proteinExistence type="predicted"/>
<dbReference type="Pfam" id="PF13426">
    <property type="entry name" value="PAS_9"/>
    <property type="match status" value="1"/>
</dbReference>
<dbReference type="SUPFAM" id="SSF55785">
    <property type="entry name" value="PYP-like sensor domain (PAS domain)"/>
    <property type="match status" value="1"/>
</dbReference>
<evidence type="ECO:0000256" key="2">
    <source>
        <dbReference type="ARBA" id="ARBA00022643"/>
    </source>
</evidence>
<feature type="domain" description="PAS" evidence="4">
    <location>
        <begin position="261"/>
        <end position="371"/>
    </location>
</feature>
<evidence type="ECO:0000313" key="5">
    <source>
        <dbReference type="EMBL" id="VTT73307.1"/>
    </source>
</evidence>
<evidence type="ECO:0000259" key="4">
    <source>
        <dbReference type="Pfam" id="PF13426"/>
    </source>
</evidence>
<gene>
    <name evidence="5" type="ORF">C2S_9019</name>
</gene>
<dbReference type="PANTHER" id="PTHR47429:SF7">
    <property type="entry name" value="GATA-FACTOR"/>
    <property type="match status" value="1"/>
</dbReference>
<accession>A0A9Q9RRC5</accession>
<dbReference type="PANTHER" id="PTHR47429">
    <property type="entry name" value="PROTEIN TWIN LOV 1"/>
    <property type="match status" value="1"/>
</dbReference>